<protein>
    <submittedName>
        <fullName evidence="2">Uncharacterized protein</fullName>
    </submittedName>
</protein>
<dbReference type="EMBL" id="JAIQCV010000001">
    <property type="protein sequence ID" value="KAH1130428.1"/>
    <property type="molecule type" value="Genomic_DNA"/>
</dbReference>
<accession>A0A9D4AMP9</accession>
<dbReference type="AlphaFoldDB" id="A0A9D4AMP9"/>
<organism evidence="2 3">
    <name type="scientific">Gossypium stocksii</name>
    <dbReference type="NCBI Taxonomy" id="47602"/>
    <lineage>
        <taxon>Eukaryota</taxon>
        <taxon>Viridiplantae</taxon>
        <taxon>Streptophyta</taxon>
        <taxon>Embryophyta</taxon>
        <taxon>Tracheophyta</taxon>
        <taxon>Spermatophyta</taxon>
        <taxon>Magnoliopsida</taxon>
        <taxon>eudicotyledons</taxon>
        <taxon>Gunneridae</taxon>
        <taxon>Pentapetalae</taxon>
        <taxon>rosids</taxon>
        <taxon>malvids</taxon>
        <taxon>Malvales</taxon>
        <taxon>Malvaceae</taxon>
        <taxon>Malvoideae</taxon>
        <taxon>Gossypium</taxon>
    </lineage>
</organism>
<proteinExistence type="predicted"/>
<feature type="region of interest" description="Disordered" evidence="1">
    <location>
        <begin position="74"/>
        <end position="95"/>
    </location>
</feature>
<dbReference type="Proteomes" id="UP000828251">
    <property type="component" value="Unassembled WGS sequence"/>
</dbReference>
<gene>
    <name evidence="2" type="ORF">J1N35_001806</name>
</gene>
<reference evidence="2 3" key="1">
    <citation type="journal article" date="2021" name="Plant Biotechnol. J.">
        <title>Multi-omics assisted identification of the key and species-specific regulatory components of drought-tolerant mechanisms in Gossypium stocksii.</title>
        <authorList>
            <person name="Yu D."/>
            <person name="Ke L."/>
            <person name="Zhang D."/>
            <person name="Wu Y."/>
            <person name="Sun Y."/>
            <person name="Mei J."/>
            <person name="Sun J."/>
            <person name="Sun Y."/>
        </authorList>
    </citation>
    <scope>NUCLEOTIDE SEQUENCE [LARGE SCALE GENOMIC DNA]</scope>
    <source>
        <strain evidence="3">cv. E1</strain>
        <tissue evidence="2">Leaf</tissue>
    </source>
</reference>
<evidence type="ECO:0000313" key="3">
    <source>
        <dbReference type="Proteomes" id="UP000828251"/>
    </source>
</evidence>
<evidence type="ECO:0000313" key="2">
    <source>
        <dbReference type="EMBL" id="KAH1130428.1"/>
    </source>
</evidence>
<sequence length="154" mass="18444">MNLELFEATNKKVYILLQTLQRIHLRKSPNEEVNIVRMHPSLHLRKVIPEEIQYHDSYSTRNLRRSKGNYEFEPYYDDERESPSNSSYAQRLSSTKIQSRKHDYISYVEPSTLSQRKATHFDSLKLSPTCNKVKKTCEKEFEREKEIKEKECEK</sequence>
<evidence type="ECO:0000256" key="1">
    <source>
        <dbReference type="SAM" id="MobiDB-lite"/>
    </source>
</evidence>
<keyword evidence="3" id="KW-1185">Reference proteome</keyword>
<name>A0A9D4AMP9_9ROSI</name>
<comment type="caution">
    <text evidence="2">The sequence shown here is derived from an EMBL/GenBank/DDBJ whole genome shotgun (WGS) entry which is preliminary data.</text>
</comment>
<feature type="compositionally biased region" description="Polar residues" evidence="1">
    <location>
        <begin position="83"/>
        <end position="95"/>
    </location>
</feature>